<keyword evidence="3" id="KW-0804">Transcription</keyword>
<dbReference type="InterPro" id="IPR001647">
    <property type="entry name" value="HTH_TetR"/>
</dbReference>
<dbReference type="InterPro" id="IPR009057">
    <property type="entry name" value="Homeodomain-like_sf"/>
</dbReference>
<evidence type="ECO:0000256" key="1">
    <source>
        <dbReference type="ARBA" id="ARBA00023015"/>
    </source>
</evidence>
<protein>
    <submittedName>
        <fullName evidence="6">TetR/AcrR family transcriptional regulator</fullName>
    </submittedName>
</protein>
<dbReference type="PROSITE" id="PS50977">
    <property type="entry name" value="HTH_TETR_2"/>
    <property type="match status" value="1"/>
</dbReference>
<dbReference type="SUPFAM" id="SSF46689">
    <property type="entry name" value="Homeodomain-like"/>
    <property type="match status" value="1"/>
</dbReference>
<reference evidence="6" key="1">
    <citation type="journal article" date="2019" name="PLoS Negl. Trop. Dis.">
        <title>Revisiting the worldwide diversity of Leptospira species in the environment.</title>
        <authorList>
            <person name="Vincent A.T."/>
            <person name="Schiettekatte O."/>
            <person name="Bourhy P."/>
            <person name="Veyrier F.J."/>
            <person name="Picardeau M."/>
        </authorList>
    </citation>
    <scope>NUCLEOTIDE SEQUENCE [LARGE SCALE GENOMIC DNA]</scope>
    <source>
        <strain evidence="6">201800287</strain>
    </source>
</reference>
<proteinExistence type="predicted"/>
<evidence type="ECO:0000313" key="7">
    <source>
        <dbReference type="Proteomes" id="UP000298009"/>
    </source>
</evidence>
<sequence length="197" mass="22944">MAKKLKHKPGRPKKGQTQITREFVLDAAWDLIMELGFSEFRLAGLAENLGIRTPSLYNHIQDLEDVRREMKRRSLRILGDRLALKSKNTNQTSERIFEFLNTYRSFAKNHPHMYPLTIESTESDPELKILGDRILTICMEVFRFQNLDETAVHRIRILRSLLHGFIVLEEAGGFGRKESVEESFKKITESLESGRLW</sequence>
<dbReference type="SUPFAM" id="SSF48498">
    <property type="entry name" value="Tetracyclin repressor-like, C-terminal domain"/>
    <property type="match status" value="1"/>
</dbReference>
<dbReference type="InterPro" id="IPR036271">
    <property type="entry name" value="Tet_transcr_reg_TetR-rel_C_sf"/>
</dbReference>
<feature type="DNA-binding region" description="H-T-H motif" evidence="4">
    <location>
        <begin position="41"/>
        <end position="60"/>
    </location>
</feature>
<dbReference type="Pfam" id="PF13305">
    <property type="entry name" value="TetR_C_33"/>
    <property type="match status" value="1"/>
</dbReference>
<keyword evidence="7" id="KW-1185">Reference proteome</keyword>
<dbReference type="InterPro" id="IPR025996">
    <property type="entry name" value="MT1864/Rv1816-like_C"/>
</dbReference>
<dbReference type="OrthoDB" id="9785164at2"/>
<organism evidence="6 7">
    <name type="scientific">Leptospira noumeaensis</name>
    <dbReference type="NCBI Taxonomy" id="2484964"/>
    <lineage>
        <taxon>Bacteria</taxon>
        <taxon>Pseudomonadati</taxon>
        <taxon>Spirochaetota</taxon>
        <taxon>Spirochaetia</taxon>
        <taxon>Leptospirales</taxon>
        <taxon>Leptospiraceae</taxon>
        <taxon>Leptospira</taxon>
    </lineage>
</organism>
<evidence type="ECO:0000256" key="2">
    <source>
        <dbReference type="ARBA" id="ARBA00023125"/>
    </source>
</evidence>
<evidence type="ECO:0000259" key="5">
    <source>
        <dbReference type="PROSITE" id="PS50977"/>
    </source>
</evidence>
<dbReference type="EMBL" id="RQFK01000007">
    <property type="protein sequence ID" value="TGK87797.1"/>
    <property type="molecule type" value="Genomic_DNA"/>
</dbReference>
<dbReference type="Proteomes" id="UP000298009">
    <property type="component" value="Unassembled WGS sequence"/>
</dbReference>
<dbReference type="Gene3D" id="1.10.357.10">
    <property type="entry name" value="Tetracycline Repressor, domain 2"/>
    <property type="match status" value="1"/>
</dbReference>
<name>A0A4R9IHA8_9LEPT</name>
<evidence type="ECO:0000256" key="3">
    <source>
        <dbReference type="ARBA" id="ARBA00023163"/>
    </source>
</evidence>
<comment type="caution">
    <text evidence="6">The sequence shown here is derived from an EMBL/GenBank/DDBJ whole genome shotgun (WGS) entry which is preliminary data.</text>
</comment>
<feature type="domain" description="HTH tetR-type" evidence="5">
    <location>
        <begin position="18"/>
        <end position="78"/>
    </location>
</feature>
<evidence type="ECO:0000256" key="4">
    <source>
        <dbReference type="PROSITE-ProRule" id="PRU00335"/>
    </source>
</evidence>
<keyword evidence="1" id="KW-0805">Transcription regulation</keyword>
<keyword evidence="2 4" id="KW-0238">DNA-binding</keyword>
<dbReference type="AlphaFoldDB" id="A0A4R9IHA8"/>
<dbReference type="RefSeq" id="WP_135599826.1">
    <property type="nucleotide sequence ID" value="NZ_RQFK01000007.1"/>
</dbReference>
<gene>
    <name evidence="6" type="ORF">EHQ24_00855</name>
</gene>
<evidence type="ECO:0000313" key="6">
    <source>
        <dbReference type="EMBL" id="TGK87797.1"/>
    </source>
</evidence>
<dbReference type="GO" id="GO:0003677">
    <property type="term" value="F:DNA binding"/>
    <property type="evidence" value="ECO:0007669"/>
    <property type="project" value="UniProtKB-UniRule"/>
</dbReference>
<dbReference type="Gene3D" id="1.10.10.60">
    <property type="entry name" value="Homeodomain-like"/>
    <property type="match status" value="1"/>
</dbReference>
<accession>A0A4R9IHA8</accession>